<keyword evidence="13" id="KW-0472">Membrane</keyword>
<dbReference type="Proteomes" id="UP000314983">
    <property type="component" value="Chromosome 3"/>
</dbReference>
<name>A0A4W4H872_ELEEL</name>
<dbReference type="GO" id="GO:0005886">
    <property type="term" value="C:plasma membrane"/>
    <property type="evidence" value="ECO:0007669"/>
    <property type="project" value="UniProtKB-SubCell"/>
</dbReference>
<reference evidence="22" key="3">
    <citation type="submission" date="2020-05" db="EMBL/GenBank/DDBJ databases">
        <title>Electrophorus electricus (electric eel) genome, fEleEle1, primary haplotype.</title>
        <authorList>
            <person name="Myers G."/>
            <person name="Meyer A."/>
            <person name="Fedrigo O."/>
            <person name="Formenti G."/>
            <person name="Rhie A."/>
            <person name="Tracey A."/>
            <person name="Sims Y."/>
            <person name="Jarvis E.D."/>
        </authorList>
    </citation>
    <scope>NUCLEOTIDE SEQUENCE [LARGE SCALE GENOMIC DNA]</scope>
</reference>
<dbReference type="InterPro" id="IPR009533">
    <property type="entry name" value="FAM107"/>
</dbReference>
<dbReference type="Ensembl" id="ENSEEET00000045251.2">
    <property type="protein sequence ID" value="ENSEEEP00000044747.1"/>
    <property type="gene ID" value="ENSEEEG00000021123.2"/>
</dbReference>
<comment type="subcellular location">
    <subcellularLocation>
        <location evidence="3">Cell junction</location>
        <location evidence="3">Focal adhesion</location>
    </subcellularLocation>
    <subcellularLocation>
        <location evidence="2">Cell membrane</location>
    </subcellularLocation>
    <subcellularLocation>
        <location evidence="4">Cell projection</location>
    </subcellularLocation>
    <subcellularLocation>
        <location evidence="5">Cytoplasm</location>
        <location evidence="5">Cytoskeleton</location>
        <location evidence="5">Stress fiber</location>
    </subcellularLocation>
    <subcellularLocation>
        <location evidence="1">Nucleus</location>
    </subcellularLocation>
    <subcellularLocation>
        <location evidence="19">Synapse</location>
    </subcellularLocation>
</comment>
<keyword evidence="14" id="KW-0009">Actin-binding</keyword>
<evidence type="ECO:0000256" key="9">
    <source>
        <dbReference type="ARBA" id="ARBA00022949"/>
    </source>
</evidence>
<evidence type="ECO:0000256" key="3">
    <source>
        <dbReference type="ARBA" id="ARBA00004246"/>
    </source>
</evidence>
<evidence type="ECO:0000256" key="10">
    <source>
        <dbReference type="ARBA" id="ARBA00023016"/>
    </source>
</evidence>
<evidence type="ECO:0000256" key="1">
    <source>
        <dbReference type="ARBA" id="ARBA00004123"/>
    </source>
</evidence>
<keyword evidence="8" id="KW-0341">Growth regulation</keyword>
<dbReference type="GO" id="GO:0001725">
    <property type="term" value="C:stress fiber"/>
    <property type="evidence" value="ECO:0007669"/>
    <property type="project" value="UniProtKB-SubCell"/>
</dbReference>
<evidence type="ECO:0000256" key="13">
    <source>
        <dbReference type="ARBA" id="ARBA00023136"/>
    </source>
</evidence>
<dbReference type="AlphaFoldDB" id="A0A4W4H872"/>
<keyword evidence="10" id="KW-0346">Stress response</keyword>
<evidence type="ECO:0000256" key="11">
    <source>
        <dbReference type="ARBA" id="ARBA00023018"/>
    </source>
</evidence>
<evidence type="ECO:0000256" key="21">
    <source>
        <dbReference type="ARBA" id="ARBA00045129"/>
    </source>
</evidence>
<dbReference type="GO" id="GO:0005634">
    <property type="term" value="C:nucleus"/>
    <property type="evidence" value="ECO:0007669"/>
    <property type="project" value="UniProtKB-SubCell"/>
</dbReference>
<evidence type="ECO:0000256" key="14">
    <source>
        <dbReference type="ARBA" id="ARBA00023203"/>
    </source>
</evidence>
<protein>
    <recommendedName>
        <fullName evidence="20">Actin-associated protein FAM107A</fullName>
    </recommendedName>
</protein>
<evidence type="ECO:0000313" key="23">
    <source>
        <dbReference type="Proteomes" id="UP000314983"/>
    </source>
</evidence>
<reference evidence="23" key="1">
    <citation type="journal article" date="2014" name="Science">
        <title>Nonhuman genetics. Genomic basis for the convergent evolution of electric organs.</title>
        <authorList>
            <person name="Gallant J.R."/>
            <person name="Traeger L.L."/>
            <person name="Volkening J.D."/>
            <person name="Moffett H."/>
            <person name="Chen P.H."/>
            <person name="Novina C.D."/>
            <person name="Phillips G.N.Jr."/>
            <person name="Anand R."/>
            <person name="Wells G.B."/>
            <person name="Pinch M."/>
            <person name="Guth R."/>
            <person name="Unguez G.A."/>
            <person name="Albert J.S."/>
            <person name="Zakon H.H."/>
            <person name="Samanta M.P."/>
            <person name="Sussman M.R."/>
        </authorList>
    </citation>
    <scope>NUCLEOTIDE SEQUENCE [LARGE SCALE GENOMIC DNA]</scope>
</reference>
<reference evidence="23" key="2">
    <citation type="journal article" date="2017" name="Sci. Adv.">
        <title>A tail of two voltages: Proteomic comparison of the three electric organs of the electric eel.</title>
        <authorList>
            <person name="Traeger L.L."/>
            <person name="Sabat G."/>
            <person name="Barrett-Wilt G.A."/>
            <person name="Wells G.B."/>
            <person name="Sussman M.R."/>
        </authorList>
    </citation>
    <scope>NUCLEOTIDE SEQUENCE [LARGE SCALE GENOMIC DNA]</scope>
</reference>
<keyword evidence="7" id="KW-0963">Cytoplasm</keyword>
<dbReference type="GO" id="GO:0003779">
    <property type="term" value="F:actin binding"/>
    <property type="evidence" value="ECO:0007669"/>
    <property type="project" value="UniProtKB-KW"/>
</dbReference>
<evidence type="ECO:0000256" key="20">
    <source>
        <dbReference type="ARBA" id="ARBA00040095"/>
    </source>
</evidence>
<evidence type="ECO:0000256" key="19">
    <source>
        <dbReference type="ARBA" id="ARBA00034103"/>
    </source>
</evidence>
<dbReference type="GO" id="GO:0051017">
    <property type="term" value="P:actin filament bundle assembly"/>
    <property type="evidence" value="ECO:0007669"/>
    <property type="project" value="TreeGrafter"/>
</dbReference>
<evidence type="ECO:0000256" key="7">
    <source>
        <dbReference type="ARBA" id="ARBA00022490"/>
    </source>
</evidence>
<evidence type="ECO:0000256" key="2">
    <source>
        <dbReference type="ARBA" id="ARBA00004236"/>
    </source>
</evidence>
<accession>A0A4W4H872</accession>
<sequence length="74" mass="8659">MTEQPLCVCVCVCAHETKVHSTFHGYYEELIRPKKLFSSVKASRNHQELHRELLITYKWYLYGIPLLIHNGADV</sequence>
<keyword evidence="16" id="KW-0539">Nucleus</keyword>
<evidence type="ECO:0000256" key="4">
    <source>
        <dbReference type="ARBA" id="ARBA00004316"/>
    </source>
</evidence>
<evidence type="ECO:0000256" key="12">
    <source>
        <dbReference type="ARBA" id="ARBA00023054"/>
    </source>
</evidence>
<evidence type="ECO:0000313" key="22">
    <source>
        <dbReference type="Ensembl" id="ENSEEEP00000044747.1"/>
    </source>
</evidence>
<dbReference type="GO" id="GO:0032956">
    <property type="term" value="P:regulation of actin cytoskeleton organization"/>
    <property type="evidence" value="ECO:0007669"/>
    <property type="project" value="TreeGrafter"/>
</dbReference>
<dbReference type="GO" id="GO:0005925">
    <property type="term" value="C:focal adhesion"/>
    <property type="evidence" value="ECO:0007669"/>
    <property type="project" value="UniProtKB-SubCell"/>
</dbReference>
<keyword evidence="11" id="KW-0770">Synapse</keyword>
<dbReference type="PANTHER" id="PTHR16768:SF3">
    <property type="entry name" value="ACTIN-ASSOCIATED PROTEIN FAM107A"/>
    <property type="match status" value="1"/>
</dbReference>
<reference evidence="22" key="4">
    <citation type="submission" date="2025-08" db="UniProtKB">
        <authorList>
            <consortium name="Ensembl"/>
        </authorList>
    </citation>
    <scope>IDENTIFICATION</scope>
</reference>
<keyword evidence="18" id="KW-0131">Cell cycle</keyword>
<evidence type="ECO:0000256" key="8">
    <source>
        <dbReference type="ARBA" id="ARBA00022604"/>
    </source>
</evidence>
<keyword evidence="15" id="KW-0206">Cytoskeleton</keyword>
<proteinExistence type="predicted"/>
<keyword evidence="23" id="KW-1185">Reference proteome</keyword>
<evidence type="ECO:0000256" key="16">
    <source>
        <dbReference type="ARBA" id="ARBA00023242"/>
    </source>
</evidence>
<dbReference type="GO" id="GO:0045202">
    <property type="term" value="C:synapse"/>
    <property type="evidence" value="ECO:0007669"/>
    <property type="project" value="UniProtKB-SubCell"/>
</dbReference>
<reference evidence="22" key="5">
    <citation type="submission" date="2025-09" db="UniProtKB">
        <authorList>
            <consortium name="Ensembl"/>
        </authorList>
    </citation>
    <scope>IDENTIFICATION</scope>
</reference>
<keyword evidence="12" id="KW-0175">Coiled coil</keyword>
<evidence type="ECO:0000256" key="17">
    <source>
        <dbReference type="ARBA" id="ARBA00023273"/>
    </source>
</evidence>
<dbReference type="GO" id="GO:0043005">
    <property type="term" value="C:neuron projection"/>
    <property type="evidence" value="ECO:0007669"/>
    <property type="project" value="TreeGrafter"/>
</dbReference>
<organism evidence="22 23">
    <name type="scientific">Electrophorus electricus</name>
    <name type="common">Electric eel</name>
    <name type="synonym">Gymnotus electricus</name>
    <dbReference type="NCBI Taxonomy" id="8005"/>
    <lineage>
        <taxon>Eukaryota</taxon>
        <taxon>Metazoa</taxon>
        <taxon>Chordata</taxon>
        <taxon>Craniata</taxon>
        <taxon>Vertebrata</taxon>
        <taxon>Euteleostomi</taxon>
        <taxon>Actinopterygii</taxon>
        <taxon>Neopterygii</taxon>
        <taxon>Teleostei</taxon>
        <taxon>Ostariophysi</taxon>
        <taxon>Gymnotiformes</taxon>
        <taxon>Gymnotoidei</taxon>
        <taxon>Gymnotidae</taxon>
        <taxon>Electrophorus</taxon>
    </lineage>
</organism>
<evidence type="ECO:0000256" key="6">
    <source>
        <dbReference type="ARBA" id="ARBA00022475"/>
    </source>
</evidence>
<evidence type="ECO:0000256" key="15">
    <source>
        <dbReference type="ARBA" id="ARBA00023212"/>
    </source>
</evidence>
<dbReference type="Pfam" id="PF06625">
    <property type="entry name" value="DUF1151"/>
    <property type="match status" value="1"/>
</dbReference>
<dbReference type="PANTHER" id="PTHR16768">
    <property type="entry name" value="DOWN REGULATED IN RENAL CARCINOMA 1/TU3A"/>
    <property type="match status" value="1"/>
</dbReference>
<evidence type="ECO:0000256" key="18">
    <source>
        <dbReference type="ARBA" id="ARBA00023306"/>
    </source>
</evidence>
<dbReference type="GO" id="GO:0030041">
    <property type="term" value="P:actin filament polymerization"/>
    <property type="evidence" value="ECO:0007669"/>
    <property type="project" value="TreeGrafter"/>
</dbReference>
<keyword evidence="17" id="KW-0966">Cell projection</keyword>
<evidence type="ECO:0000256" key="5">
    <source>
        <dbReference type="ARBA" id="ARBA00004529"/>
    </source>
</evidence>
<keyword evidence="9" id="KW-0965">Cell junction</keyword>
<comment type="function">
    <text evidence="21">Stress-inducible actin-binding protein that plays a role in synaptic and cognitive functions by modulating actin filamentous (F-actin) dynamics. Mediates polymerization of globular actin to F-actin. Also binds to, stabilizes and bundles F-actin. Involved in synaptic function by regulating neurite outgrowth in an actin-dependent manner and for the acquisition of hippocampus-dependent cognitive function, such as learning and long-term memory. Plays a role in the actin and microtubule cytoskeleton organization; negatively regulates focal adhesion (FA) assembly promoting malignant glial cell migration in an actin-, microtubule- and MAP1A-dependent manner. Also involved in neuroblastoma G1/S phase cell cycle progression and cell proliferation inhibition by stimulating ubiquitination of NF-kappa-B subunit RELA and NF-kappa-B degradation in a COMMD1- and actin-dependent manner. May play a role in tumor development.</text>
</comment>
<keyword evidence="6" id="KW-1003">Cell membrane</keyword>